<keyword evidence="3 6" id="KW-0732">Signal</keyword>
<dbReference type="InterPro" id="IPR011390">
    <property type="entry name" value="IGFBP_rP_mac25"/>
</dbReference>
<dbReference type="InterPro" id="IPR002350">
    <property type="entry name" value="Kazal_dom"/>
</dbReference>
<evidence type="ECO:0000256" key="5">
    <source>
        <dbReference type="ARBA" id="ARBA00023319"/>
    </source>
</evidence>
<dbReference type="GO" id="GO:0005520">
    <property type="term" value="F:insulin-like growth factor binding"/>
    <property type="evidence" value="ECO:0007669"/>
    <property type="project" value="InterPro"/>
</dbReference>
<dbReference type="OrthoDB" id="5985519at2759"/>
<dbReference type="PROSITE" id="PS51323">
    <property type="entry name" value="IGFBP_N_2"/>
    <property type="match status" value="1"/>
</dbReference>
<keyword evidence="2" id="KW-0964">Secreted</keyword>
<evidence type="ECO:0000259" key="7">
    <source>
        <dbReference type="PROSITE" id="PS50835"/>
    </source>
</evidence>
<dbReference type="InterPro" id="IPR009030">
    <property type="entry name" value="Growth_fac_rcpt_cys_sf"/>
</dbReference>
<dbReference type="Gene3D" id="2.60.40.10">
    <property type="entry name" value="Immunoglobulins"/>
    <property type="match status" value="1"/>
</dbReference>
<dbReference type="PANTHER" id="PTHR14186:SF19">
    <property type="entry name" value="INSULIN-LIKE GROWTH FACTOR-BINDING PROTEIN 7"/>
    <property type="match status" value="1"/>
</dbReference>
<evidence type="ECO:0000259" key="8">
    <source>
        <dbReference type="PROSITE" id="PS51323"/>
    </source>
</evidence>
<dbReference type="SMART" id="SM00280">
    <property type="entry name" value="KAZAL"/>
    <property type="match status" value="1"/>
</dbReference>
<sequence>MAREGVWLVAVAVALVLLQGVSSQQPDTLCGECDKSKCPPKEDCPEAEAVDSCGCCVVCRRSLGQRCDPKPAAGVLYGPCGEYLVCQTRLDIASSDEATCQCVQQKEVCGSDNVTYTTMCHLLEEARVQPNLTVQQQSPCLSKPVIKTPPQSSKRQLGGILVLDCEAMGYPVPSISWELYKPDGNTIKLPNDDSGIAVQIRGGPEHHMVTGWVQIMKVTKDNVGTYVCNAENSLGAAKATADISYIGRENEL</sequence>
<evidence type="ECO:0000256" key="2">
    <source>
        <dbReference type="ARBA" id="ARBA00022525"/>
    </source>
</evidence>
<evidence type="ECO:0000259" key="9">
    <source>
        <dbReference type="PROSITE" id="PS51465"/>
    </source>
</evidence>
<keyword evidence="4" id="KW-1015">Disulfide bond</keyword>
<dbReference type="InterPro" id="IPR007110">
    <property type="entry name" value="Ig-like_dom"/>
</dbReference>
<dbReference type="InterPro" id="IPR003598">
    <property type="entry name" value="Ig_sub2"/>
</dbReference>
<dbReference type="GO" id="GO:0009966">
    <property type="term" value="P:regulation of signal transduction"/>
    <property type="evidence" value="ECO:0007669"/>
    <property type="project" value="TreeGrafter"/>
</dbReference>
<feature type="domain" description="Ig-like" evidence="7">
    <location>
        <begin position="144"/>
        <end position="244"/>
    </location>
</feature>
<name>A0A8B7NDE4_HYAAZ</name>
<dbReference type="Pfam" id="PF13927">
    <property type="entry name" value="Ig_3"/>
    <property type="match status" value="1"/>
</dbReference>
<dbReference type="SUPFAM" id="SSF48726">
    <property type="entry name" value="Immunoglobulin"/>
    <property type="match status" value="1"/>
</dbReference>
<reference evidence="11" key="1">
    <citation type="submission" date="2025-08" db="UniProtKB">
        <authorList>
            <consortium name="RefSeq"/>
        </authorList>
    </citation>
    <scope>IDENTIFICATION</scope>
    <source>
        <tissue evidence="11">Whole organism</tissue>
    </source>
</reference>
<dbReference type="InterPro" id="IPR000867">
    <property type="entry name" value="IGFBP-like"/>
</dbReference>
<dbReference type="KEGG" id="hazt:108668877"/>
<proteinExistence type="predicted"/>
<organism evidence="10 11">
    <name type="scientific">Hyalella azteca</name>
    <name type="common">Amphipod</name>
    <dbReference type="NCBI Taxonomy" id="294128"/>
    <lineage>
        <taxon>Eukaryota</taxon>
        <taxon>Metazoa</taxon>
        <taxon>Ecdysozoa</taxon>
        <taxon>Arthropoda</taxon>
        <taxon>Crustacea</taxon>
        <taxon>Multicrustacea</taxon>
        <taxon>Malacostraca</taxon>
        <taxon>Eumalacostraca</taxon>
        <taxon>Peracarida</taxon>
        <taxon>Amphipoda</taxon>
        <taxon>Senticaudata</taxon>
        <taxon>Talitrida</taxon>
        <taxon>Talitroidea</taxon>
        <taxon>Hyalellidae</taxon>
        <taxon>Hyalella</taxon>
    </lineage>
</organism>
<dbReference type="RefSeq" id="XP_018011625.1">
    <property type="nucleotide sequence ID" value="XM_018156136.2"/>
</dbReference>
<feature type="signal peptide" evidence="6">
    <location>
        <begin position="1"/>
        <end position="23"/>
    </location>
</feature>
<evidence type="ECO:0000313" key="11">
    <source>
        <dbReference type="RefSeq" id="XP_018011625.1"/>
    </source>
</evidence>
<gene>
    <name evidence="11" type="primary">LOC108668877</name>
</gene>
<dbReference type="InterPro" id="IPR036179">
    <property type="entry name" value="Ig-like_dom_sf"/>
</dbReference>
<feature type="chain" id="PRO_5034280773" evidence="6">
    <location>
        <begin position="24"/>
        <end position="252"/>
    </location>
</feature>
<dbReference type="InterPro" id="IPR013783">
    <property type="entry name" value="Ig-like_fold"/>
</dbReference>
<comment type="subcellular location">
    <subcellularLocation>
        <location evidence="1">Secreted</location>
    </subcellularLocation>
</comment>
<keyword evidence="5" id="KW-0393">Immunoglobulin domain</keyword>
<dbReference type="Pfam" id="PF07648">
    <property type="entry name" value="Kazal_2"/>
    <property type="match status" value="1"/>
</dbReference>
<evidence type="ECO:0000256" key="4">
    <source>
        <dbReference type="ARBA" id="ARBA00023157"/>
    </source>
</evidence>
<keyword evidence="10" id="KW-1185">Reference proteome</keyword>
<evidence type="ECO:0000256" key="6">
    <source>
        <dbReference type="SAM" id="SignalP"/>
    </source>
</evidence>
<evidence type="ECO:0000313" key="10">
    <source>
        <dbReference type="Proteomes" id="UP000694843"/>
    </source>
</evidence>
<evidence type="ECO:0000256" key="3">
    <source>
        <dbReference type="ARBA" id="ARBA00022729"/>
    </source>
</evidence>
<dbReference type="GO" id="GO:0005576">
    <property type="term" value="C:extracellular region"/>
    <property type="evidence" value="ECO:0007669"/>
    <property type="project" value="UniProtKB-SubCell"/>
</dbReference>
<accession>A0A8B7NDE4</accession>
<dbReference type="CDD" id="cd00104">
    <property type="entry name" value="KAZAL_FS"/>
    <property type="match status" value="1"/>
</dbReference>
<dbReference type="SUPFAM" id="SSF57184">
    <property type="entry name" value="Growth factor receptor domain"/>
    <property type="match status" value="1"/>
</dbReference>
<dbReference type="GO" id="GO:0001558">
    <property type="term" value="P:regulation of cell growth"/>
    <property type="evidence" value="ECO:0007669"/>
    <property type="project" value="InterPro"/>
</dbReference>
<dbReference type="Gene3D" id="4.10.40.20">
    <property type="match status" value="1"/>
</dbReference>
<dbReference type="PANTHER" id="PTHR14186">
    <property type="entry name" value="INSULIN-LIKE GROWTH FACTOR BINDING PROTEIN-RELATED"/>
    <property type="match status" value="1"/>
</dbReference>
<dbReference type="OMA" id="CHTKNKH"/>
<dbReference type="Gene3D" id="3.30.60.30">
    <property type="match status" value="1"/>
</dbReference>
<dbReference type="Pfam" id="PF00219">
    <property type="entry name" value="IGFBP"/>
    <property type="match status" value="1"/>
</dbReference>
<dbReference type="PROSITE" id="PS50835">
    <property type="entry name" value="IG_LIKE"/>
    <property type="match status" value="1"/>
</dbReference>
<dbReference type="AlphaFoldDB" id="A0A8B7NDE4"/>
<dbReference type="SMART" id="SM00408">
    <property type="entry name" value="IGc2"/>
    <property type="match status" value="1"/>
</dbReference>
<dbReference type="SMART" id="SM00409">
    <property type="entry name" value="IG"/>
    <property type="match status" value="1"/>
</dbReference>
<dbReference type="InterPro" id="IPR036058">
    <property type="entry name" value="Kazal_dom_sf"/>
</dbReference>
<dbReference type="InterPro" id="IPR003599">
    <property type="entry name" value="Ig_sub"/>
</dbReference>
<feature type="domain" description="Kazal-like" evidence="9">
    <location>
        <begin position="74"/>
        <end position="142"/>
    </location>
</feature>
<dbReference type="SUPFAM" id="SSF100895">
    <property type="entry name" value="Kazal-type serine protease inhibitors"/>
    <property type="match status" value="1"/>
</dbReference>
<dbReference type="Proteomes" id="UP000694843">
    <property type="component" value="Unplaced"/>
</dbReference>
<dbReference type="PROSITE" id="PS51465">
    <property type="entry name" value="KAZAL_2"/>
    <property type="match status" value="1"/>
</dbReference>
<protein>
    <submittedName>
        <fullName evidence="11">Insulin-like growth factor-binding protein-related protein 1</fullName>
    </submittedName>
</protein>
<evidence type="ECO:0000256" key="1">
    <source>
        <dbReference type="ARBA" id="ARBA00004613"/>
    </source>
</evidence>
<feature type="domain" description="IGFBP N-terminal" evidence="8">
    <location>
        <begin position="26"/>
        <end position="103"/>
    </location>
</feature>
<dbReference type="GeneID" id="108668877"/>